<dbReference type="SUPFAM" id="SSF141488">
    <property type="entry name" value="YdhA-like"/>
    <property type="match status" value="1"/>
</dbReference>
<dbReference type="Proteomes" id="UP001058533">
    <property type="component" value="Chromosome"/>
</dbReference>
<gene>
    <name evidence="6" type="ORF">NMP03_09915</name>
</gene>
<dbReference type="EMBL" id="CP101740">
    <property type="protein sequence ID" value="UUL81525.1"/>
    <property type="molecule type" value="Genomic_DNA"/>
</dbReference>
<keyword evidence="3" id="KW-0564">Palmitate</keyword>
<evidence type="ECO:0000313" key="7">
    <source>
        <dbReference type="Proteomes" id="UP001058533"/>
    </source>
</evidence>
<evidence type="ECO:0000256" key="2">
    <source>
        <dbReference type="ARBA" id="ARBA00023136"/>
    </source>
</evidence>
<proteinExistence type="predicted"/>
<keyword evidence="7" id="KW-1185">Reference proteome</keyword>
<protein>
    <submittedName>
        <fullName evidence="6">MliC family protein</fullName>
    </submittedName>
</protein>
<dbReference type="InterPro" id="IPR018660">
    <property type="entry name" value="MliC"/>
</dbReference>
<accession>A0ABY5L710</accession>
<dbReference type="Pfam" id="PF09864">
    <property type="entry name" value="MliC"/>
    <property type="match status" value="1"/>
</dbReference>
<evidence type="ECO:0000256" key="3">
    <source>
        <dbReference type="ARBA" id="ARBA00023139"/>
    </source>
</evidence>
<evidence type="ECO:0000259" key="5">
    <source>
        <dbReference type="Pfam" id="PF09864"/>
    </source>
</evidence>
<name>A0ABY5L710_9SPHN</name>
<organism evidence="6 7">
    <name type="scientific">Sphingomonas qomolangmaensis</name>
    <dbReference type="NCBI Taxonomy" id="2918765"/>
    <lineage>
        <taxon>Bacteria</taxon>
        <taxon>Pseudomonadati</taxon>
        <taxon>Pseudomonadota</taxon>
        <taxon>Alphaproteobacteria</taxon>
        <taxon>Sphingomonadales</taxon>
        <taxon>Sphingomonadaceae</taxon>
        <taxon>Sphingomonas</taxon>
    </lineage>
</organism>
<evidence type="ECO:0000256" key="4">
    <source>
        <dbReference type="ARBA" id="ARBA00023288"/>
    </source>
</evidence>
<evidence type="ECO:0000313" key="6">
    <source>
        <dbReference type="EMBL" id="UUL81525.1"/>
    </source>
</evidence>
<dbReference type="RefSeq" id="WP_256505208.1">
    <property type="nucleotide sequence ID" value="NZ_CP101740.1"/>
</dbReference>
<dbReference type="InterPro" id="IPR036328">
    <property type="entry name" value="MliC_sf"/>
</dbReference>
<dbReference type="Gene3D" id="2.40.128.200">
    <property type="match status" value="1"/>
</dbReference>
<reference evidence="6" key="1">
    <citation type="submission" date="2022-07" db="EMBL/GenBank/DDBJ databases">
        <title>Sphingomonas sp. nov., a novel bacterium isolated from the north slope of the Mount Everest.</title>
        <authorList>
            <person name="Cui X."/>
            <person name="Liu Y."/>
        </authorList>
    </citation>
    <scope>NUCLEOTIDE SEQUENCE</scope>
    <source>
        <strain evidence="6">S5-59</strain>
    </source>
</reference>
<keyword evidence="2" id="KW-0472">Membrane</keyword>
<keyword evidence="1" id="KW-0732">Signal</keyword>
<dbReference type="PROSITE" id="PS51257">
    <property type="entry name" value="PROKAR_LIPOPROTEIN"/>
    <property type="match status" value="1"/>
</dbReference>
<sequence>MMRTILYLPLAWLAGCGGEPAPRENDMAANVVQPALPDMPADPPMPGPQPDADIAGISAAPHAQPVTPAQTMAEEPGPAVAAAVTRRYFDRIAAGKADAAWELWDEDGRASGMSRRGFADSFKRYATYRATVGTPGPMEAGAGQRHVTIPVEISGTLRDDTPYAMAGTVTLHRTGVIDGATAAKRQWRISSADLIPRQVAVPTPNVTARYACADGAQIDATFDNVASTVTLRSGEQTLGTLRQQPAGSGIHYAGDGLELRDKGDDATITLPNQPPLTCTAAQ</sequence>
<evidence type="ECO:0000256" key="1">
    <source>
        <dbReference type="ARBA" id="ARBA00022729"/>
    </source>
</evidence>
<keyword evidence="4" id="KW-0449">Lipoprotein</keyword>
<dbReference type="InterPro" id="IPR032710">
    <property type="entry name" value="NTF2-like_dom_sf"/>
</dbReference>
<feature type="domain" description="C-type lysozyme inhibitor" evidence="5">
    <location>
        <begin position="210"/>
        <end position="274"/>
    </location>
</feature>
<dbReference type="SUPFAM" id="SSF54427">
    <property type="entry name" value="NTF2-like"/>
    <property type="match status" value="1"/>
</dbReference>